<sequence>MRSIAILAEKHTKLGLSRTFVLPLGAPEANKVPIAAYYTLAASTVSRYDVPATQILPCYPVPVALLARLAVDINFQGNRLGEKPLVYALRHAVRLCDERLPALGLVLDVLDKDALEFYRRFDFFHAFTSDPMRLFVPMTALRKI</sequence>
<evidence type="ECO:0000256" key="2">
    <source>
        <dbReference type="ARBA" id="ARBA00022649"/>
    </source>
</evidence>
<name>A0A0C1Z288_9VIBR</name>
<reference evidence="5 6" key="1">
    <citation type="submission" date="2014-07" db="EMBL/GenBank/DDBJ databases">
        <title>Unique and conserved regions in Vibrio harveyi and related species in comparison with the shrimp pathogen Vibrio harveyi CAIM 1792.</title>
        <authorList>
            <person name="Espinoza-Valles I."/>
            <person name="Vora G."/>
            <person name="Leekitcharoenphon P."/>
            <person name="Ussery D."/>
            <person name="Hoj L."/>
            <person name="Gomez-Gil B."/>
        </authorList>
    </citation>
    <scope>NUCLEOTIDE SEQUENCE [LARGE SCALE GENOMIC DNA]</scope>
    <source>
        <strain evidence="6">CAIM 1854 / LMG 25443</strain>
    </source>
</reference>
<evidence type="ECO:0000256" key="4">
    <source>
        <dbReference type="ARBA" id="ARBA00023315"/>
    </source>
</evidence>
<evidence type="ECO:0000313" key="5">
    <source>
        <dbReference type="EMBL" id="KIF46861.1"/>
    </source>
</evidence>
<keyword evidence="2" id="KW-1277">Toxin-antitoxin system</keyword>
<evidence type="ECO:0000256" key="1">
    <source>
        <dbReference type="ARBA" id="ARBA00009342"/>
    </source>
</evidence>
<dbReference type="AlphaFoldDB" id="A0A0C1Z288"/>
<comment type="caution">
    <text evidence="5">The sequence shown here is derived from an EMBL/GenBank/DDBJ whole genome shotgun (WGS) entry which is preliminary data.</text>
</comment>
<keyword evidence="4" id="KW-0012">Acyltransferase</keyword>
<dbReference type="PATRIC" id="fig|1229493.5.peg.5510"/>
<gene>
    <name evidence="5" type="ORF">H735_28445</name>
</gene>
<dbReference type="PANTHER" id="PTHR36449:SF1">
    <property type="entry name" value="ACETYLTRANSFERASE"/>
    <property type="match status" value="1"/>
</dbReference>
<dbReference type="EMBL" id="JPRD01000070">
    <property type="protein sequence ID" value="KIF46861.1"/>
    <property type="molecule type" value="Genomic_DNA"/>
</dbReference>
<dbReference type="Proteomes" id="UP000031586">
    <property type="component" value="Unassembled WGS sequence"/>
</dbReference>
<protein>
    <recommendedName>
        <fullName evidence="7">GCN5 family acetyltransferase</fullName>
    </recommendedName>
</protein>
<evidence type="ECO:0000313" key="6">
    <source>
        <dbReference type="Proteomes" id="UP000031586"/>
    </source>
</evidence>
<dbReference type="Gene3D" id="3.40.630.30">
    <property type="match status" value="1"/>
</dbReference>
<dbReference type="InterPro" id="IPR016181">
    <property type="entry name" value="Acyl_CoA_acyltransferase"/>
</dbReference>
<dbReference type="SUPFAM" id="SSF55729">
    <property type="entry name" value="Acyl-CoA N-acyltransferases (Nat)"/>
    <property type="match status" value="1"/>
</dbReference>
<proteinExistence type="inferred from homology"/>
<dbReference type="RefSeq" id="WP_020195619.1">
    <property type="nucleotide sequence ID" value="NZ_BAOH01000025.1"/>
</dbReference>
<dbReference type="GO" id="GO:0016746">
    <property type="term" value="F:acyltransferase activity"/>
    <property type="evidence" value="ECO:0007669"/>
    <property type="project" value="UniProtKB-KW"/>
</dbReference>
<dbReference type="PANTHER" id="PTHR36449">
    <property type="entry name" value="ACETYLTRANSFERASE-RELATED"/>
    <property type="match status" value="1"/>
</dbReference>
<accession>A0A0C1Z288</accession>
<comment type="similarity">
    <text evidence="1">Belongs to the acetyltransferase family. GNAT subfamily.</text>
</comment>
<organism evidence="5 6">
    <name type="scientific">Vibrio owensii CAIM 1854 = LMG 25443</name>
    <dbReference type="NCBI Taxonomy" id="1229493"/>
    <lineage>
        <taxon>Bacteria</taxon>
        <taxon>Pseudomonadati</taxon>
        <taxon>Pseudomonadota</taxon>
        <taxon>Gammaproteobacteria</taxon>
        <taxon>Vibrionales</taxon>
        <taxon>Vibrionaceae</taxon>
        <taxon>Vibrio</taxon>
    </lineage>
</organism>
<evidence type="ECO:0008006" key="7">
    <source>
        <dbReference type="Google" id="ProtNLM"/>
    </source>
</evidence>
<evidence type="ECO:0000256" key="3">
    <source>
        <dbReference type="ARBA" id="ARBA00022679"/>
    </source>
</evidence>
<keyword evidence="3" id="KW-0808">Transferase</keyword>